<accession>A0A1M6NHA0</accession>
<name>A0A1M6NHA0_9FLAO</name>
<keyword evidence="3" id="KW-1185">Reference proteome</keyword>
<evidence type="ECO:0000313" key="3">
    <source>
        <dbReference type="Proteomes" id="UP000184543"/>
    </source>
</evidence>
<evidence type="ECO:0008006" key="4">
    <source>
        <dbReference type="Google" id="ProtNLM"/>
    </source>
</evidence>
<dbReference type="EMBL" id="FQYU01000013">
    <property type="protein sequence ID" value="SHJ95131.1"/>
    <property type="molecule type" value="Genomic_DNA"/>
</dbReference>
<dbReference type="AlphaFoldDB" id="A0A1M6NHA0"/>
<dbReference type="STRING" id="192903.SAMN04488513_11362"/>
<protein>
    <recommendedName>
        <fullName evidence="4">Collagen triple helix repeat-containing protein</fullName>
    </recommendedName>
</protein>
<dbReference type="RefSeq" id="WP_072995526.1">
    <property type="nucleotide sequence ID" value="NZ_FQYU01000013.1"/>
</dbReference>
<evidence type="ECO:0000313" key="2">
    <source>
        <dbReference type="EMBL" id="SHJ95131.1"/>
    </source>
</evidence>
<dbReference type="Gene3D" id="1.20.5.320">
    <property type="entry name" value="6-Phosphogluconate Dehydrogenase, domain 3"/>
    <property type="match status" value="1"/>
</dbReference>
<gene>
    <name evidence="2" type="ORF">SAMN04488513_11362</name>
</gene>
<feature type="compositionally biased region" description="Low complexity" evidence="1">
    <location>
        <begin position="30"/>
        <end position="54"/>
    </location>
</feature>
<organism evidence="2 3">
    <name type="scientific">Pseudozobellia thermophila</name>
    <dbReference type="NCBI Taxonomy" id="192903"/>
    <lineage>
        <taxon>Bacteria</taxon>
        <taxon>Pseudomonadati</taxon>
        <taxon>Bacteroidota</taxon>
        <taxon>Flavobacteriia</taxon>
        <taxon>Flavobacteriales</taxon>
        <taxon>Flavobacteriaceae</taxon>
        <taxon>Pseudozobellia</taxon>
    </lineage>
</organism>
<feature type="region of interest" description="Disordered" evidence="1">
    <location>
        <begin position="27"/>
        <end position="58"/>
    </location>
</feature>
<reference evidence="3" key="1">
    <citation type="submission" date="2016-11" db="EMBL/GenBank/DDBJ databases">
        <authorList>
            <person name="Varghese N."/>
            <person name="Submissions S."/>
        </authorList>
    </citation>
    <scope>NUCLEOTIDE SEQUENCE [LARGE SCALE GENOMIC DNA]</scope>
    <source>
        <strain evidence="3">DSM 19858</strain>
    </source>
</reference>
<dbReference type="Proteomes" id="UP000184543">
    <property type="component" value="Unassembled WGS sequence"/>
</dbReference>
<proteinExistence type="predicted"/>
<evidence type="ECO:0000256" key="1">
    <source>
        <dbReference type="SAM" id="MobiDB-lite"/>
    </source>
</evidence>
<sequence>MKTTIKSTLFLLLGIILLNTSCTKEGDVGPIGPEGPQGEQGPQGPEGPQGDPAPTANYFERSRLNSSSVDATTTPAPIGPILTIEKEFDDTRIEVILNSRVGSGTFSGANGIKVSTRINGEVGSLQSFAAITSSNTIDFLSVFDVFDDLPAGTHEIQVYVQTTPSGTSNGVFLDPGGYGGKLIAKETY</sequence>